<keyword evidence="3" id="KW-0472">Membrane</keyword>
<evidence type="ECO:0000256" key="4">
    <source>
        <dbReference type="ARBA" id="ARBA00023139"/>
    </source>
</evidence>
<feature type="region of interest" description="Disordered" evidence="6">
    <location>
        <begin position="29"/>
        <end position="66"/>
    </location>
</feature>
<name>A0ABW5PH79_9BACL</name>
<keyword evidence="2" id="KW-0732">Signal</keyword>
<keyword evidence="1" id="KW-1003">Cell membrane</keyword>
<evidence type="ECO:0000313" key="7">
    <source>
        <dbReference type="EMBL" id="MFD2614807.1"/>
    </source>
</evidence>
<accession>A0ABW5PH79</accession>
<evidence type="ECO:0000256" key="6">
    <source>
        <dbReference type="SAM" id="MobiDB-lite"/>
    </source>
</evidence>
<organism evidence="7 8">
    <name type="scientific">Paenibacillus gansuensis</name>
    <dbReference type="NCBI Taxonomy" id="306542"/>
    <lineage>
        <taxon>Bacteria</taxon>
        <taxon>Bacillati</taxon>
        <taxon>Bacillota</taxon>
        <taxon>Bacilli</taxon>
        <taxon>Bacillales</taxon>
        <taxon>Paenibacillaceae</taxon>
        <taxon>Paenibacillus</taxon>
    </lineage>
</organism>
<dbReference type="Proteomes" id="UP001597541">
    <property type="component" value="Unassembled WGS sequence"/>
</dbReference>
<dbReference type="EMBL" id="JBHUME010000014">
    <property type="protein sequence ID" value="MFD2614807.1"/>
    <property type="molecule type" value="Genomic_DNA"/>
</dbReference>
<dbReference type="Pfam" id="PF01547">
    <property type="entry name" value="SBP_bac_1"/>
    <property type="match status" value="1"/>
</dbReference>
<dbReference type="Gene3D" id="3.40.190.10">
    <property type="entry name" value="Periplasmic binding protein-like II"/>
    <property type="match status" value="3"/>
</dbReference>
<feature type="compositionally biased region" description="Polar residues" evidence="6">
    <location>
        <begin position="29"/>
        <end position="51"/>
    </location>
</feature>
<evidence type="ECO:0000256" key="5">
    <source>
        <dbReference type="ARBA" id="ARBA00023288"/>
    </source>
</evidence>
<protein>
    <submittedName>
        <fullName evidence="7">Extracellular solute-binding protein</fullName>
    </submittedName>
</protein>
<keyword evidence="8" id="KW-1185">Reference proteome</keyword>
<dbReference type="CDD" id="cd13580">
    <property type="entry name" value="PBP2_AlgQ_like_1"/>
    <property type="match status" value="1"/>
</dbReference>
<dbReference type="PANTHER" id="PTHR43649">
    <property type="entry name" value="ARABINOSE-BINDING PROTEIN-RELATED"/>
    <property type="match status" value="1"/>
</dbReference>
<dbReference type="RefSeq" id="WP_377606080.1">
    <property type="nucleotide sequence ID" value="NZ_JBHUME010000014.1"/>
</dbReference>
<evidence type="ECO:0000313" key="8">
    <source>
        <dbReference type="Proteomes" id="UP001597541"/>
    </source>
</evidence>
<evidence type="ECO:0000256" key="1">
    <source>
        <dbReference type="ARBA" id="ARBA00022475"/>
    </source>
</evidence>
<keyword evidence="4" id="KW-0564">Palmitate</keyword>
<evidence type="ECO:0000256" key="2">
    <source>
        <dbReference type="ARBA" id="ARBA00022729"/>
    </source>
</evidence>
<keyword evidence="5" id="KW-0449">Lipoprotein</keyword>
<dbReference type="InterPro" id="IPR050490">
    <property type="entry name" value="Bact_solute-bd_prot1"/>
</dbReference>
<gene>
    <name evidence="7" type="ORF">ACFSUF_20540</name>
</gene>
<evidence type="ECO:0000256" key="3">
    <source>
        <dbReference type="ARBA" id="ARBA00023136"/>
    </source>
</evidence>
<sequence length="572" mass="63675">MRYQRRLFITSIAVILLLVTVIGCSQSKEANSSGNTGNQKETAEGNQTSGGKETDTLPMSNGKYDPPVTITTVRGVGGDLTFKNGETIENNVHLKWAKEKLGIDIKYLWTVTDTNDAYKTKLRLALSANQKMPDIVALRSDVDKDLIDSGKFMDVGELFDKYASQTWKDAMNEDPTVWYPYMRDGKRYGIPILDYAYNADPVLWIREDWMKKLNLQAPKTLDDLQNIMDAFTNQDPDGNGQKDTVGLTIGFKNWVNTWMSDAGWVFGGYGSMPNQWNEKQDGTLEYGSVSPETKTGLGKLREWMEKGLIPKEAGLFDETKATELFTAGKAGIVAGPHWMPWWPLEDVKKNVKGAEYKAYPIPSGPDGKAGRHDTASRNGVVLINKDMKNPEVFFTYQNYLFDNYANPKAGTEFENGMAKGYDWDEVNGKVVVGGEVPGGSVPVNKYTLTFDGARIPSLSMKTLAKLANGEEAVTPYEKTAKAATPVTVLEAAKIVLEQKDIVMPQKFVGAPTETMKAKNELLQKMEKETFSKIIYGKVPLDAFDKFVKEWNSAGGEKMTKEVNEWYQSVSGK</sequence>
<dbReference type="InterPro" id="IPR006059">
    <property type="entry name" value="SBP"/>
</dbReference>
<dbReference type="PROSITE" id="PS51257">
    <property type="entry name" value="PROKAR_LIPOPROTEIN"/>
    <property type="match status" value="1"/>
</dbReference>
<comment type="caution">
    <text evidence="7">The sequence shown here is derived from an EMBL/GenBank/DDBJ whole genome shotgun (WGS) entry which is preliminary data.</text>
</comment>
<reference evidence="8" key="1">
    <citation type="journal article" date="2019" name="Int. J. Syst. Evol. Microbiol.">
        <title>The Global Catalogue of Microorganisms (GCM) 10K type strain sequencing project: providing services to taxonomists for standard genome sequencing and annotation.</title>
        <authorList>
            <consortium name="The Broad Institute Genomics Platform"/>
            <consortium name="The Broad Institute Genome Sequencing Center for Infectious Disease"/>
            <person name="Wu L."/>
            <person name="Ma J."/>
        </authorList>
    </citation>
    <scope>NUCLEOTIDE SEQUENCE [LARGE SCALE GENOMIC DNA]</scope>
    <source>
        <strain evidence="8">KCTC 3950</strain>
    </source>
</reference>
<dbReference type="PANTHER" id="PTHR43649:SF33">
    <property type="entry name" value="POLYGALACTURONAN_RHAMNOGALACTURONAN-BINDING PROTEIN YTCQ"/>
    <property type="match status" value="1"/>
</dbReference>
<proteinExistence type="predicted"/>
<dbReference type="SUPFAM" id="SSF53850">
    <property type="entry name" value="Periplasmic binding protein-like II"/>
    <property type="match status" value="1"/>
</dbReference>